<dbReference type="PROSITE" id="PS00146">
    <property type="entry name" value="BETA_LACTAMASE_A"/>
    <property type="match status" value="1"/>
</dbReference>
<accession>A0A934VRE6</accession>
<dbReference type="Gene3D" id="3.40.710.10">
    <property type="entry name" value="DD-peptidase/beta-lactamase superfamily"/>
    <property type="match status" value="1"/>
</dbReference>
<evidence type="ECO:0000256" key="3">
    <source>
        <dbReference type="ARBA" id="ARBA00012865"/>
    </source>
</evidence>
<evidence type="ECO:0000256" key="4">
    <source>
        <dbReference type="ARBA" id="ARBA00022801"/>
    </source>
</evidence>
<sequence length="286" mass="31304">MKFFLFAVVWVHLVLISHGQEFLADLEQRHGGKLGVFAIDTETGRELGTHQQERFPLCSTFKLMAAAAILKKSEKVDGLLERRIHFTSDDLVSYSPVTEKHIADGMTVRELCAAALQYSDNTAGNLLIRELGGPAAVTAFAKSIGNRSFRLDRWETELNTAIPEDPRDTVTPADMAQSLKSLTLGDLLSSASRQQLIDWLKGNTTGAKRIRAAVPKGWGVGDKTGSGAYGAANDIAVIWPPDRKPIVIAIYHRQAQQDAEWNNEVIAQAAELVLAEFLKAPVKVGE</sequence>
<gene>
    <name evidence="8" type="primary">bla</name>
    <name evidence="8" type="ORF">JIN85_11860</name>
</gene>
<evidence type="ECO:0000313" key="8">
    <source>
        <dbReference type="EMBL" id="MBK1883116.1"/>
    </source>
</evidence>
<dbReference type="InterPro" id="IPR012338">
    <property type="entry name" value="Beta-lactam/transpept-like"/>
</dbReference>
<dbReference type="SUPFAM" id="SSF56601">
    <property type="entry name" value="beta-lactamase/transpeptidase-like"/>
    <property type="match status" value="1"/>
</dbReference>
<dbReference type="PRINTS" id="PR00118">
    <property type="entry name" value="BLACTAMASEA"/>
</dbReference>
<dbReference type="GO" id="GO:0046677">
    <property type="term" value="P:response to antibiotic"/>
    <property type="evidence" value="ECO:0007669"/>
    <property type="project" value="UniProtKB-UniRule"/>
</dbReference>
<dbReference type="NCBIfam" id="NF033103">
    <property type="entry name" value="bla_class_A"/>
    <property type="match status" value="1"/>
</dbReference>
<protein>
    <recommendedName>
        <fullName evidence="3 6">Beta-lactamase</fullName>
        <ecNumber evidence="3 6">3.5.2.6</ecNumber>
    </recommendedName>
</protein>
<keyword evidence="4 6" id="KW-0378">Hydrolase</keyword>
<dbReference type="PANTHER" id="PTHR35333:SF3">
    <property type="entry name" value="BETA-LACTAMASE-TYPE TRANSPEPTIDASE FOLD CONTAINING PROTEIN"/>
    <property type="match status" value="1"/>
</dbReference>
<evidence type="ECO:0000259" key="7">
    <source>
        <dbReference type="Pfam" id="PF13354"/>
    </source>
</evidence>
<dbReference type="AlphaFoldDB" id="A0A934VRE6"/>
<dbReference type="GO" id="GO:0008800">
    <property type="term" value="F:beta-lactamase activity"/>
    <property type="evidence" value="ECO:0007669"/>
    <property type="project" value="UniProtKB-UniRule"/>
</dbReference>
<dbReference type="GO" id="GO:0030655">
    <property type="term" value="P:beta-lactam antibiotic catabolic process"/>
    <property type="evidence" value="ECO:0007669"/>
    <property type="project" value="InterPro"/>
</dbReference>
<keyword evidence="9" id="KW-1185">Reference proteome</keyword>
<evidence type="ECO:0000256" key="6">
    <source>
        <dbReference type="RuleBase" id="RU361140"/>
    </source>
</evidence>
<comment type="similarity">
    <text evidence="2 6">Belongs to the class-A beta-lactamase family.</text>
</comment>
<evidence type="ECO:0000256" key="5">
    <source>
        <dbReference type="ARBA" id="ARBA00023251"/>
    </source>
</evidence>
<dbReference type="Pfam" id="PF13354">
    <property type="entry name" value="Beta-lactamase2"/>
    <property type="match status" value="1"/>
</dbReference>
<evidence type="ECO:0000256" key="2">
    <source>
        <dbReference type="ARBA" id="ARBA00009009"/>
    </source>
</evidence>
<dbReference type="EMBL" id="JAENIJ010000017">
    <property type="protein sequence ID" value="MBK1883116.1"/>
    <property type="molecule type" value="Genomic_DNA"/>
</dbReference>
<comment type="catalytic activity">
    <reaction evidence="1 6">
        <text>a beta-lactam + H2O = a substituted beta-amino acid</text>
        <dbReference type="Rhea" id="RHEA:20401"/>
        <dbReference type="ChEBI" id="CHEBI:15377"/>
        <dbReference type="ChEBI" id="CHEBI:35627"/>
        <dbReference type="ChEBI" id="CHEBI:140347"/>
        <dbReference type="EC" id="3.5.2.6"/>
    </reaction>
</comment>
<dbReference type="Proteomes" id="UP000603141">
    <property type="component" value="Unassembled WGS sequence"/>
</dbReference>
<reference evidence="8" key="1">
    <citation type="submission" date="2021-01" db="EMBL/GenBank/DDBJ databases">
        <title>Modified the classification status of verrucomicrobia.</title>
        <authorList>
            <person name="Feng X."/>
        </authorList>
    </citation>
    <scope>NUCLEOTIDE SEQUENCE</scope>
    <source>
        <strain evidence="8">KCTC 22041</strain>
    </source>
</reference>
<feature type="domain" description="Beta-lactamase class A catalytic" evidence="7">
    <location>
        <begin position="35"/>
        <end position="251"/>
    </location>
</feature>
<evidence type="ECO:0000256" key="1">
    <source>
        <dbReference type="ARBA" id="ARBA00001526"/>
    </source>
</evidence>
<dbReference type="PANTHER" id="PTHR35333">
    <property type="entry name" value="BETA-LACTAMASE"/>
    <property type="match status" value="1"/>
</dbReference>
<dbReference type="InterPro" id="IPR045155">
    <property type="entry name" value="Beta-lactam_cat"/>
</dbReference>
<comment type="caution">
    <text evidence="8">The sequence shown here is derived from an EMBL/GenBank/DDBJ whole genome shotgun (WGS) entry which is preliminary data.</text>
</comment>
<proteinExistence type="inferred from homology"/>
<name>A0A934VRE6_9BACT</name>
<evidence type="ECO:0000313" key="9">
    <source>
        <dbReference type="Proteomes" id="UP000603141"/>
    </source>
</evidence>
<dbReference type="EC" id="3.5.2.6" evidence="3 6"/>
<dbReference type="InterPro" id="IPR023650">
    <property type="entry name" value="Beta-lactam_class-A_AS"/>
</dbReference>
<dbReference type="InterPro" id="IPR000871">
    <property type="entry name" value="Beta-lactam_class-A"/>
</dbReference>
<organism evidence="8 9">
    <name type="scientific">Luteolibacter pohnpeiensis</name>
    <dbReference type="NCBI Taxonomy" id="454153"/>
    <lineage>
        <taxon>Bacteria</taxon>
        <taxon>Pseudomonadati</taxon>
        <taxon>Verrucomicrobiota</taxon>
        <taxon>Verrucomicrobiia</taxon>
        <taxon>Verrucomicrobiales</taxon>
        <taxon>Verrucomicrobiaceae</taxon>
        <taxon>Luteolibacter</taxon>
    </lineage>
</organism>
<keyword evidence="5 6" id="KW-0046">Antibiotic resistance</keyword>